<dbReference type="EMBL" id="FMXN01000009">
    <property type="protein sequence ID" value="SDB43131.1"/>
    <property type="molecule type" value="Genomic_DNA"/>
</dbReference>
<reference evidence="3" key="1">
    <citation type="submission" date="2016-10" db="EMBL/GenBank/DDBJ databases">
        <authorList>
            <person name="Varghese N."/>
            <person name="Submissions S."/>
        </authorList>
    </citation>
    <scope>NUCLEOTIDE SEQUENCE [LARGE SCALE GENOMIC DNA]</scope>
    <source>
        <strain evidence="3">CGMCC 1.10824</strain>
    </source>
</reference>
<evidence type="ECO:0000313" key="3">
    <source>
        <dbReference type="Proteomes" id="UP000199626"/>
    </source>
</evidence>
<keyword evidence="1" id="KW-0732">Signal</keyword>
<dbReference type="RefSeq" id="WP_092593599.1">
    <property type="nucleotide sequence ID" value="NZ_FMXN01000009.1"/>
</dbReference>
<feature type="chain" id="PRO_5011483325" description="Lipoprotein" evidence="1">
    <location>
        <begin position="24"/>
        <end position="413"/>
    </location>
</feature>
<proteinExistence type="predicted"/>
<dbReference type="AlphaFoldDB" id="A0A1G6DDD3"/>
<dbReference type="Proteomes" id="UP000199626">
    <property type="component" value="Unassembled WGS sequence"/>
</dbReference>
<keyword evidence="3" id="KW-1185">Reference proteome</keyword>
<evidence type="ECO:0000256" key="1">
    <source>
        <dbReference type="SAM" id="SignalP"/>
    </source>
</evidence>
<evidence type="ECO:0008006" key="4">
    <source>
        <dbReference type="Google" id="ProtNLM"/>
    </source>
</evidence>
<protein>
    <recommendedName>
        <fullName evidence="4">Lipoprotein</fullName>
    </recommendedName>
</protein>
<dbReference type="OrthoDB" id="5487683at2"/>
<dbReference type="STRING" id="1159017.SAMN02927930_01663"/>
<accession>A0A1G6DDD3</accession>
<sequence>MTSLYLQLQKVMAVLAASMILVACQSTGSGVTNVGSGNSAYSAQNAMQRTYHYQSNVYLDVAVPVFETGLAGPYDYKLQEAQREEGIWPQVRRLEANRFALDTKHALEKTGAFGSVHVTPDAQADKDLYVLGKIISSNTEILELNVKVMDARNKTWAEERFKFQVGAFFHNDPMNHGKNPYEPTFAAIASWVYDLLNKLSDSEKQEIERVSDLRFAKNYSPEAFSDYLVQTRSGTWQLAGFPAQNDPMYQRIQAVKAKEEQFIHTLQTNYETFYETSNEAYSTYHHETYPLAVQKRQAEQERRNSQFLSAGLAILAVAAGNQDTHLGNAVAAVAAVGALSNLKDAVDANRELHEVRDILDEAGSSLQVQISPQVIEFENEKIALQGSAQEQYQQLRQRLQEIYRLEQTPDQQL</sequence>
<gene>
    <name evidence="2" type="ORF">SAMN02927930_01663</name>
</gene>
<evidence type="ECO:0000313" key="2">
    <source>
        <dbReference type="EMBL" id="SDB43131.1"/>
    </source>
</evidence>
<organism evidence="2 3">
    <name type="scientific">Pseudidiomarina indica</name>
    <dbReference type="NCBI Taxonomy" id="1159017"/>
    <lineage>
        <taxon>Bacteria</taxon>
        <taxon>Pseudomonadati</taxon>
        <taxon>Pseudomonadota</taxon>
        <taxon>Gammaproteobacteria</taxon>
        <taxon>Alteromonadales</taxon>
        <taxon>Idiomarinaceae</taxon>
        <taxon>Pseudidiomarina</taxon>
    </lineage>
</organism>
<name>A0A1G6DDD3_9GAMM</name>
<feature type="signal peptide" evidence="1">
    <location>
        <begin position="1"/>
        <end position="23"/>
    </location>
</feature>